<proteinExistence type="predicted"/>
<evidence type="ECO:0000313" key="1">
    <source>
        <dbReference type="EMBL" id="QBH15451.1"/>
    </source>
</evidence>
<reference evidence="1 4" key="2">
    <citation type="submission" date="2019-02" db="EMBL/GenBank/DDBJ databases">
        <title>Complete genome sequence of Desulfobacter hydrogenophilus AcRS1.</title>
        <authorList>
            <person name="Marietou A."/>
            <person name="Lund M.B."/>
            <person name="Marshall I.P.G."/>
            <person name="Schreiber L."/>
            <person name="Jorgensen B."/>
        </authorList>
    </citation>
    <scope>NUCLEOTIDE SEQUENCE [LARGE SCALE GENOMIC DNA]</scope>
    <source>
        <strain evidence="1 4">AcRS1</strain>
    </source>
</reference>
<sequence length="72" mass="8459">MLVAKPCRALMDLVCLRKLSWEGMGWLLEGLRIDRDSLSTITEDEIKILELIYKHKRVKSYLSSLRRELPLD</sequence>
<dbReference type="EMBL" id="QLNI01000020">
    <property type="protein sequence ID" value="RAM01927.1"/>
    <property type="molecule type" value="Genomic_DNA"/>
</dbReference>
<dbReference type="AlphaFoldDB" id="A0A328FFX0"/>
<organism evidence="2 3">
    <name type="scientific">Desulfobacter hydrogenophilus</name>
    <dbReference type="NCBI Taxonomy" id="2291"/>
    <lineage>
        <taxon>Bacteria</taxon>
        <taxon>Pseudomonadati</taxon>
        <taxon>Thermodesulfobacteriota</taxon>
        <taxon>Desulfobacteria</taxon>
        <taxon>Desulfobacterales</taxon>
        <taxon>Desulfobacteraceae</taxon>
        <taxon>Desulfobacter</taxon>
    </lineage>
</organism>
<reference evidence="2 3" key="1">
    <citation type="submission" date="2018-06" db="EMBL/GenBank/DDBJ databases">
        <title>Complete Genome Sequence of Desulfobacter hydrogenophilus (DSM3380).</title>
        <authorList>
            <person name="Marietou A."/>
            <person name="Schreiber L."/>
            <person name="Marshall I."/>
            <person name="Jorgensen B."/>
        </authorList>
    </citation>
    <scope>NUCLEOTIDE SEQUENCE [LARGE SCALE GENOMIC DNA]</scope>
    <source>
        <strain evidence="2 3">DSM 3380</strain>
    </source>
</reference>
<name>A0A328FFX0_9BACT</name>
<dbReference type="RefSeq" id="WP_111956527.1">
    <property type="nucleotide sequence ID" value="NZ_CP036313.1"/>
</dbReference>
<dbReference type="EMBL" id="CP036313">
    <property type="protein sequence ID" value="QBH15451.1"/>
    <property type="molecule type" value="Genomic_DNA"/>
</dbReference>
<gene>
    <name evidence="2" type="ORF">DO021_10810</name>
    <name evidence="1" type="ORF">EYB58_22655</name>
</gene>
<evidence type="ECO:0000313" key="2">
    <source>
        <dbReference type="EMBL" id="RAM01927.1"/>
    </source>
</evidence>
<dbReference type="OrthoDB" id="9798269at2"/>
<keyword evidence="4" id="KW-1185">Reference proteome</keyword>
<dbReference type="Proteomes" id="UP000248798">
    <property type="component" value="Unassembled WGS sequence"/>
</dbReference>
<evidence type="ECO:0000313" key="4">
    <source>
        <dbReference type="Proteomes" id="UP000293902"/>
    </source>
</evidence>
<accession>A0A328FFX0</accession>
<evidence type="ECO:0000313" key="3">
    <source>
        <dbReference type="Proteomes" id="UP000248798"/>
    </source>
</evidence>
<dbReference type="Proteomes" id="UP000293902">
    <property type="component" value="Chromosome"/>
</dbReference>
<protein>
    <submittedName>
        <fullName evidence="2">Uncharacterized protein</fullName>
    </submittedName>
</protein>